<organism evidence="1 2">
    <name type="scientific">Purpureocillium lilacinum</name>
    <name type="common">Paecilomyces lilacinus</name>
    <dbReference type="NCBI Taxonomy" id="33203"/>
    <lineage>
        <taxon>Eukaryota</taxon>
        <taxon>Fungi</taxon>
        <taxon>Dikarya</taxon>
        <taxon>Ascomycota</taxon>
        <taxon>Pezizomycotina</taxon>
        <taxon>Sordariomycetes</taxon>
        <taxon>Hypocreomycetidae</taxon>
        <taxon>Hypocreales</taxon>
        <taxon>Ophiocordycipitaceae</taxon>
        <taxon>Purpureocillium</taxon>
    </lineage>
</organism>
<keyword evidence="2" id="KW-1185">Reference proteome</keyword>
<evidence type="ECO:0000313" key="1">
    <source>
        <dbReference type="EMBL" id="KAL3961809.1"/>
    </source>
</evidence>
<name>A0ACC4E0Z2_PURLI</name>
<gene>
    <name evidence="1" type="ORF">ACCO45_003332</name>
</gene>
<comment type="caution">
    <text evidence="1">The sequence shown here is derived from an EMBL/GenBank/DDBJ whole genome shotgun (WGS) entry which is preliminary data.</text>
</comment>
<dbReference type="EMBL" id="JBGNUJ010000003">
    <property type="protein sequence ID" value="KAL3961809.1"/>
    <property type="molecule type" value="Genomic_DNA"/>
</dbReference>
<evidence type="ECO:0000313" key="2">
    <source>
        <dbReference type="Proteomes" id="UP001638806"/>
    </source>
</evidence>
<reference evidence="1" key="1">
    <citation type="submission" date="2024-12" db="EMBL/GenBank/DDBJ databases">
        <title>Comparative genomics and development of molecular markers within Purpureocillium lilacinum and among Purpureocillium species.</title>
        <authorList>
            <person name="Yeh Z.-Y."/>
            <person name="Ni N.-T."/>
            <person name="Lo P.-H."/>
            <person name="Mushyakhwo K."/>
            <person name="Lin C.-F."/>
            <person name="Nai Y.-S."/>
        </authorList>
    </citation>
    <scope>NUCLEOTIDE SEQUENCE</scope>
    <source>
        <strain evidence="1">NCHU-NPUST-175</strain>
    </source>
</reference>
<dbReference type="Proteomes" id="UP001638806">
    <property type="component" value="Unassembled WGS sequence"/>
</dbReference>
<sequence length="352" mass="37731">MNALRQTRATTTKLLSSASPASNGTRALLVANASVAQSSAVPRLNISGSNSRHFGTTRRAMAMQASNRLKTAFAQGRQSMGMWQMLPGANVSRLLARSGVDWVMVDCEHGNMDDSAMHDAVPAIAALGVSPLVRIPDIQSWMVKRALDSGAHGVLVPLLRSVEQAKELVQAAKFPPMGRRGFGSPIAPERFSPMPSFTEYLQQANDALLTMVQIETREALDVVEDIAAVDGIDVLFIGPFDLGTLASLHFTTFLGADTDAVTQCRQQHRPPDPQRRNGPELTDAIGRILAACRKAGKKCGMYATSGEQAKTFADQGFDMISVAADYTALEYVLKQQFGASQGQGATSKTGSY</sequence>
<protein>
    <submittedName>
        <fullName evidence="1">Uncharacterized protein</fullName>
    </submittedName>
</protein>
<proteinExistence type="predicted"/>
<accession>A0ACC4E0Z2</accession>